<evidence type="ECO:0000313" key="3">
    <source>
        <dbReference type="Proteomes" id="UP000594468"/>
    </source>
</evidence>
<dbReference type="InterPro" id="IPR036390">
    <property type="entry name" value="WH_DNA-bd_sf"/>
</dbReference>
<name>A0A7S8IDC5_9CHLR</name>
<dbReference type="RefSeq" id="WP_195169297.1">
    <property type="nucleotide sequence ID" value="NZ_CP062983.1"/>
</dbReference>
<dbReference type="CDD" id="cd00090">
    <property type="entry name" value="HTH_ARSR"/>
    <property type="match status" value="1"/>
</dbReference>
<dbReference type="AlphaFoldDB" id="A0A7S8IDC5"/>
<sequence length="210" mass="23359">MQDTRRHILEILREREEATVSEIVDELCQRRGESITAVTVRHHLGILQNDQMITISTTKHRRSPGRPQHLYTLTSVAENQFANNYQDLATNLLKELRTALPEKDVNVILEGVADSMASSACVPEGPIEERISSAIEYMNGHGYEAAYEPTEGGYLLYTYNCPYHAISKSDSALCQMDMRLIASMIGVVPRLVSQIADGSAACSYFIPVPS</sequence>
<dbReference type="InterPro" id="IPR011991">
    <property type="entry name" value="ArsR-like_HTH"/>
</dbReference>
<keyword evidence="3" id="KW-1185">Reference proteome</keyword>
<dbReference type="Gene3D" id="1.10.10.10">
    <property type="entry name" value="Winged helix-like DNA-binding domain superfamily/Winged helix DNA-binding domain"/>
    <property type="match status" value="1"/>
</dbReference>
<dbReference type="KEGG" id="pmet:G4Y79_16105"/>
<accession>A0A7S8IDC5</accession>
<dbReference type="Pfam" id="PF08461">
    <property type="entry name" value="WHD_RNase_R"/>
    <property type="match status" value="1"/>
</dbReference>
<dbReference type="Proteomes" id="UP000594468">
    <property type="component" value="Chromosome"/>
</dbReference>
<dbReference type="EMBL" id="CP062983">
    <property type="protein sequence ID" value="QPC81224.1"/>
    <property type="molecule type" value="Genomic_DNA"/>
</dbReference>
<feature type="domain" description="Ribonuclease R winged-helix" evidence="1">
    <location>
        <begin position="7"/>
        <end position="53"/>
    </location>
</feature>
<dbReference type="InterPro" id="IPR013668">
    <property type="entry name" value="RNase_R_HTH_12"/>
</dbReference>
<evidence type="ECO:0000313" key="2">
    <source>
        <dbReference type="EMBL" id="QPC81224.1"/>
    </source>
</evidence>
<evidence type="ECO:0000259" key="1">
    <source>
        <dbReference type="Pfam" id="PF08461"/>
    </source>
</evidence>
<gene>
    <name evidence="2" type="ORF">G4Y79_16105</name>
</gene>
<dbReference type="InterPro" id="IPR036388">
    <property type="entry name" value="WH-like_DNA-bd_sf"/>
</dbReference>
<proteinExistence type="predicted"/>
<reference evidence="2 3" key="1">
    <citation type="submission" date="2020-02" db="EMBL/GenBank/DDBJ databases">
        <authorList>
            <person name="Zheng R.K."/>
            <person name="Sun C.M."/>
        </authorList>
    </citation>
    <scope>NUCLEOTIDE SEQUENCE [LARGE SCALE GENOMIC DNA]</scope>
    <source>
        <strain evidence="3">rifampicinis</strain>
    </source>
</reference>
<protein>
    <recommendedName>
        <fullName evidence="1">Ribonuclease R winged-helix domain-containing protein</fullName>
    </recommendedName>
</protein>
<organism evidence="2 3">
    <name type="scientific">Phototrophicus methaneseepsis</name>
    <dbReference type="NCBI Taxonomy" id="2710758"/>
    <lineage>
        <taxon>Bacteria</taxon>
        <taxon>Bacillati</taxon>
        <taxon>Chloroflexota</taxon>
        <taxon>Candidatus Thermofontia</taxon>
        <taxon>Phototrophicales</taxon>
        <taxon>Phototrophicaceae</taxon>
        <taxon>Phototrophicus</taxon>
    </lineage>
</organism>
<dbReference type="SUPFAM" id="SSF46785">
    <property type="entry name" value="Winged helix' DNA-binding domain"/>
    <property type="match status" value="1"/>
</dbReference>